<keyword evidence="3" id="KW-0233">DNA recombination</keyword>
<comment type="caution">
    <text evidence="6">The sequence shown here is derived from an EMBL/GenBank/DDBJ whole genome shotgun (WGS) entry which is preliminary data.</text>
</comment>
<dbReference type="RefSeq" id="WP_195872575.1">
    <property type="nucleotide sequence ID" value="NZ_JADOET010000018.1"/>
</dbReference>
<evidence type="ECO:0000256" key="1">
    <source>
        <dbReference type="ARBA" id="ARBA00008857"/>
    </source>
</evidence>
<evidence type="ECO:0000256" key="2">
    <source>
        <dbReference type="ARBA" id="ARBA00023125"/>
    </source>
</evidence>
<protein>
    <submittedName>
        <fullName evidence="6">Phage integrase SAM-like domain-containing protein</fullName>
    </submittedName>
</protein>
<dbReference type="Proteomes" id="UP000611215">
    <property type="component" value="Unassembled WGS sequence"/>
</dbReference>
<dbReference type="SUPFAM" id="SSF56349">
    <property type="entry name" value="DNA breaking-rejoining enzymes"/>
    <property type="match status" value="1"/>
</dbReference>
<feature type="domain" description="Tyr recombinase" evidence="4">
    <location>
        <begin position="228"/>
        <end position="403"/>
    </location>
</feature>
<feature type="domain" description="Phage integrase SAM-like" evidence="5">
    <location>
        <begin position="113"/>
        <end position="213"/>
    </location>
</feature>
<dbReference type="PANTHER" id="PTHR30349:SF64">
    <property type="entry name" value="PROPHAGE INTEGRASE INTD-RELATED"/>
    <property type="match status" value="1"/>
</dbReference>
<reference evidence="6 7" key="1">
    <citation type="submission" date="2020-11" db="EMBL/GenBank/DDBJ databases">
        <title>Winogradskyella marina sp. nov., isolated from marine sediment.</title>
        <authorList>
            <person name="Bo J."/>
            <person name="Wang S."/>
            <person name="Song X."/>
            <person name="Du Z."/>
        </authorList>
    </citation>
    <scope>NUCLEOTIDE SEQUENCE [LARGE SCALE GENOMIC DNA]</scope>
    <source>
        <strain evidence="6 7">F6397</strain>
    </source>
</reference>
<proteinExistence type="inferred from homology"/>
<evidence type="ECO:0000313" key="7">
    <source>
        <dbReference type="Proteomes" id="UP000611215"/>
    </source>
</evidence>
<dbReference type="PANTHER" id="PTHR30349">
    <property type="entry name" value="PHAGE INTEGRASE-RELATED"/>
    <property type="match status" value="1"/>
</dbReference>
<sequence>MASIKYRVRQNKSGESIYLRFKPGLGADYEVSTGIKIPKGKWSVAKEQINQTDKLDYGNLNKKLRDLKVHINKEFENDNLEGTVINTKWLRSAIKNFFNQNFDDDKINSEIYLLPFLDQYINGIQKRVDNGDLDVRTVKYFESLKVKLIGLQDELSKKIKLKDINVAFNQRFISYLTNKHHLSPNTIGRYVKYVAQLCREAEMKGYEVSKDYKSKLFKAPSNRTQDVYLTEDEIYSIFSHEFKDQKLDNARDWLIIAVWTGLRVSDLLKLDSTYIKDDEFIELSTKKTETPVLIHVNPYIRSILNKRDGQFPLRIFPQKFNNYIKTVCREVGITKLVSGAKVMPREILENGKKVVVHRKTKGKYPKCDLISSHVGRRSFATNMYGKLPTLTIMKITGHATEKEFLGYIKRTQVEYAKQQKDYWDKRSSNK</sequence>
<dbReference type="Pfam" id="PF13102">
    <property type="entry name" value="Phage_int_SAM_5"/>
    <property type="match status" value="1"/>
</dbReference>
<dbReference type="InterPro" id="IPR013762">
    <property type="entry name" value="Integrase-like_cat_sf"/>
</dbReference>
<name>A0ABS0ELH5_9FLAO</name>
<dbReference type="InterPro" id="IPR002104">
    <property type="entry name" value="Integrase_catalytic"/>
</dbReference>
<dbReference type="EMBL" id="JADOET010000018">
    <property type="protein sequence ID" value="MBF8151319.1"/>
    <property type="molecule type" value="Genomic_DNA"/>
</dbReference>
<keyword evidence="7" id="KW-1185">Reference proteome</keyword>
<dbReference type="Pfam" id="PF00589">
    <property type="entry name" value="Phage_integrase"/>
    <property type="match status" value="1"/>
</dbReference>
<evidence type="ECO:0000259" key="4">
    <source>
        <dbReference type="Pfam" id="PF00589"/>
    </source>
</evidence>
<accession>A0ABS0ELH5</accession>
<keyword evidence="2" id="KW-0238">DNA-binding</keyword>
<evidence type="ECO:0000313" key="6">
    <source>
        <dbReference type="EMBL" id="MBF8151319.1"/>
    </source>
</evidence>
<dbReference type="InterPro" id="IPR050090">
    <property type="entry name" value="Tyrosine_recombinase_XerCD"/>
</dbReference>
<comment type="similarity">
    <text evidence="1">Belongs to the 'phage' integrase family.</text>
</comment>
<evidence type="ECO:0000259" key="5">
    <source>
        <dbReference type="Pfam" id="PF13102"/>
    </source>
</evidence>
<dbReference type="InterPro" id="IPR010998">
    <property type="entry name" value="Integrase_recombinase_N"/>
</dbReference>
<organism evidence="6 7">
    <name type="scientific">Winogradskyella marina</name>
    <dbReference type="NCBI Taxonomy" id="2785530"/>
    <lineage>
        <taxon>Bacteria</taxon>
        <taxon>Pseudomonadati</taxon>
        <taxon>Bacteroidota</taxon>
        <taxon>Flavobacteriia</taxon>
        <taxon>Flavobacteriales</taxon>
        <taxon>Flavobacteriaceae</taxon>
        <taxon>Winogradskyella</taxon>
    </lineage>
</organism>
<evidence type="ECO:0000256" key="3">
    <source>
        <dbReference type="ARBA" id="ARBA00023172"/>
    </source>
</evidence>
<dbReference type="InterPro" id="IPR011010">
    <property type="entry name" value="DNA_brk_join_enz"/>
</dbReference>
<dbReference type="Gene3D" id="1.10.443.10">
    <property type="entry name" value="Intergrase catalytic core"/>
    <property type="match status" value="1"/>
</dbReference>
<dbReference type="InterPro" id="IPR025269">
    <property type="entry name" value="SAM-like_dom"/>
</dbReference>
<dbReference type="Gene3D" id="1.10.150.130">
    <property type="match status" value="1"/>
</dbReference>
<gene>
    <name evidence="6" type="ORF">ITJ86_15535</name>
</gene>